<organism evidence="1 2">
    <name type="scientific">Lithospermum erythrorhizon</name>
    <name type="common">Purple gromwell</name>
    <name type="synonym">Lithospermum officinale var. erythrorhizon</name>
    <dbReference type="NCBI Taxonomy" id="34254"/>
    <lineage>
        <taxon>Eukaryota</taxon>
        <taxon>Viridiplantae</taxon>
        <taxon>Streptophyta</taxon>
        <taxon>Embryophyta</taxon>
        <taxon>Tracheophyta</taxon>
        <taxon>Spermatophyta</taxon>
        <taxon>Magnoliopsida</taxon>
        <taxon>eudicotyledons</taxon>
        <taxon>Gunneridae</taxon>
        <taxon>Pentapetalae</taxon>
        <taxon>asterids</taxon>
        <taxon>lamiids</taxon>
        <taxon>Boraginales</taxon>
        <taxon>Boraginaceae</taxon>
        <taxon>Boraginoideae</taxon>
        <taxon>Lithospermeae</taxon>
        <taxon>Lithospermum</taxon>
    </lineage>
</organism>
<sequence length="79" mass="8785">MGVLIDYDEIKEAKNGRDTVQHFTIINPEKIPLCISLWNEAITTEGNALIQATKNHSVIVAKRLAIKSYETISLASKNC</sequence>
<reference evidence="1 2" key="1">
    <citation type="submission" date="2024-01" db="EMBL/GenBank/DDBJ databases">
        <title>The complete chloroplast genome sequence of Lithospermum erythrorhizon: insights into the phylogenetic relationship among Boraginaceae species and the maternal lineages of purple gromwells.</title>
        <authorList>
            <person name="Okada T."/>
            <person name="Watanabe K."/>
        </authorList>
    </citation>
    <scope>NUCLEOTIDE SEQUENCE [LARGE SCALE GENOMIC DNA]</scope>
</reference>
<evidence type="ECO:0000313" key="2">
    <source>
        <dbReference type="Proteomes" id="UP001454036"/>
    </source>
</evidence>
<accession>A0AAV3RIY7</accession>
<protein>
    <submittedName>
        <fullName evidence="1">Uncharacterized protein</fullName>
    </submittedName>
</protein>
<dbReference type="InterPro" id="IPR012340">
    <property type="entry name" value="NA-bd_OB-fold"/>
</dbReference>
<dbReference type="EMBL" id="BAABME010009393">
    <property type="protein sequence ID" value="GAA0175086.1"/>
    <property type="molecule type" value="Genomic_DNA"/>
</dbReference>
<proteinExistence type="predicted"/>
<gene>
    <name evidence="1" type="ORF">LIER_28337</name>
</gene>
<name>A0AAV3RIY7_LITER</name>
<dbReference type="Gene3D" id="2.40.50.140">
    <property type="entry name" value="Nucleic acid-binding proteins"/>
    <property type="match status" value="1"/>
</dbReference>
<evidence type="ECO:0000313" key="1">
    <source>
        <dbReference type="EMBL" id="GAA0175086.1"/>
    </source>
</evidence>
<comment type="caution">
    <text evidence="1">The sequence shown here is derived from an EMBL/GenBank/DDBJ whole genome shotgun (WGS) entry which is preliminary data.</text>
</comment>
<keyword evidence="2" id="KW-1185">Reference proteome</keyword>
<dbReference type="Proteomes" id="UP001454036">
    <property type="component" value="Unassembled WGS sequence"/>
</dbReference>
<dbReference type="AlphaFoldDB" id="A0AAV3RIY7"/>